<feature type="compositionally biased region" description="Acidic residues" evidence="1">
    <location>
        <begin position="315"/>
        <end position="324"/>
    </location>
</feature>
<keyword evidence="3" id="KW-1185">Reference proteome</keyword>
<feature type="region of interest" description="Disordered" evidence="1">
    <location>
        <begin position="567"/>
        <end position="590"/>
    </location>
</feature>
<feature type="region of interest" description="Disordered" evidence="1">
    <location>
        <begin position="1"/>
        <end position="30"/>
    </location>
</feature>
<reference evidence="2 3" key="1">
    <citation type="journal article" date="2021" name="Environ. Microbiol.">
        <title>Gene family expansions and transcriptome signatures uncover fungal adaptations to wood decay.</title>
        <authorList>
            <person name="Hage H."/>
            <person name="Miyauchi S."/>
            <person name="Viragh M."/>
            <person name="Drula E."/>
            <person name="Min B."/>
            <person name="Chaduli D."/>
            <person name="Navarro D."/>
            <person name="Favel A."/>
            <person name="Norest M."/>
            <person name="Lesage-Meessen L."/>
            <person name="Balint B."/>
            <person name="Merenyi Z."/>
            <person name="de Eugenio L."/>
            <person name="Morin E."/>
            <person name="Martinez A.T."/>
            <person name="Baldrian P."/>
            <person name="Stursova M."/>
            <person name="Martinez M.J."/>
            <person name="Novotny C."/>
            <person name="Magnuson J.K."/>
            <person name="Spatafora J.W."/>
            <person name="Maurice S."/>
            <person name="Pangilinan J."/>
            <person name="Andreopoulos W."/>
            <person name="LaButti K."/>
            <person name="Hundley H."/>
            <person name="Na H."/>
            <person name="Kuo A."/>
            <person name="Barry K."/>
            <person name="Lipzen A."/>
            <person name="Henrissat B."/>
            <person name="Riley R."/>
            <person name="Ahrendt S."/>
            <person name="Nagy L.G."/>
            <person name="Grigoriev I.V."/>
            <person name="Martin F."/>
            <person name="Rosso M.N."/>
        </authorList>
    </citation>
    <scope>NUCLEOTIDE SEQUENCE [LARGE SCALE GENOMIC DNA]</scope>
    <source>
        <strain evidence="2 3">CIRM-BRFM 1785</strain>
    </source>
</reference>
<feature type="compositionally biased region" description="Low complexity" evidence="1">
    <location>
        <begin position="251"/>
        <end position="266"/>
    </location>
</feature>
<dbReference type="EMBL" id="JADCUA010000005">
    <property type="protein sequence ID" value="KAH9839973.1"/>
    <property type="molecule type" value="Genomic_DNA"/>
</dbReference>
<evidence type="ECO:0000256" key="1">
    <source>
        <dbReference type="SAM" id="MobiDB-lite"/>
    </source>
</evidence>
<evidence type="ECO:0000313" key="3">
    <source>
        <dbReference type="Proteomes" id="UP000814176"/>
    </source>
</evidence>
<gene>
    <name evidence="2" type="ORF">C8Q71DRAFT_471301</name>
</gene>
<proteinExistence type="predicted"/>
<feature type="compositionally biased region" description="Low complexity" evidence="1">
    <location>
        <begin position="347"/>
        <end position="356"/>
    </location>
</feature>
<feature type="compositionally biased region" description="Low complexity" evidence="1">
    <location>
        <begin position="88"/>
        <end position="102"/>
    </location>
</feature>
<comment type="caution">
    <text evidence="2">The sequence shown here is derived from an EMBL/GenBank/DDBJ whole genome shotgun (WGS) entry which is preliminary data.</text>
</comment>
<feature type="compositionally biased region" description="Polar residues" evidence="1">
    <location>
        <begin position="110"/>
        <end position="126"/>
    </location>
</feature>
<feature type="region of interest" description="Disordered" evidence="1">
    <location>
        <begin position="152"/>
        <end position="423"/>
    </location>
</feature>
<feature type="compositionally biased region" description="Pro residues" evidence="1">
    <location>
        <begin position="337"/>
        <end position="346"/>
    </location>
</feature>
<evidence type="ECO:0000313" key="2">
    <source>
        <dbReference type="EMBL" id="KAH9839973.1"/>
    </source>
</evidence>
<accession>A0ABQ8KNH7</accession>
<organism evidence="2 3">
    <name type="scientific">Rhodofomes roseus</name>
    <dbReference type="NCBI Taxonomy" id="34475"/>
    <lineage>
        <taxon>Eukaryota</taxon>
        <taxon>Fungi</taxon>
        <taxon>Dikarya</taxon>
        <taxon>Basidiomycota</taxon>
        <taxon>Agaricomycotina</taxon>
        <taxon>Agaricomycetes</taxon>
        <taxon>Polyporales</taxon>
        <taxon>Rhodofomes</taxon>
    </lineage>
</organism>
<protein>
    <submittedName>
        <fullName evidence="2">Uncharacterized protein</fullName>
    </submittedName>
</protein>
<feature type="region of interest" description="Disordered" evidence="1">
    <location>
        <begin position="75"/>
        <end position="136"/>
    </location>
</feature>
<name>A0ABQ8KNH7_9APHY</name>
<dbReference type="Proteomes" id="UP000814176">
    <property type="component" value="Unassembled WGS sequence"/>
</dbReference>
<feature type="compositionally biased region" description="Pro residues" evidence="1">
    <location>
        <begin position="292"/>
        <end position="311"/>
    </location>
</feature>
<feature type="compositionally biased region" description="Polar residues" evidence="1">
    <location>
        <begin position="384"/>
        <end position="396"/>
    </location>
</feature>
<feature type="compositionally biased region" description="Pro residues" evidence="1">
    <location>
        <begin position="267"/>
        <end position="280"/>
    </location>
</feature>
<sequence length="590" mass="61866">MKSCLKSPTPPLSPYPSAPPTPGECPPRLQKTVSFCEDDELEEVFEVDEWDRSPAPVTPRLSYDDVLELKRLRLTLPRPAPPPTSRQPYTTSSPTAYTAAASRPFPLSRFASQPSQTPSKWKNRGTTPDPGYFDADILPYLDAVPIRLLPLLDTPAAPEPPSPQLLAEAEPIARADPPSQLHPTSSPPPQPSPAQTPPSPPSAPSPPSLSISPPPLQIPSSSPSTPPAALPSSPSTPTATPASSRPPPRRLPTFSFLPLLPVQRAAPSPPSEPVRPPAPPQRRINMTFLPLVAPPSPPSVPPQSLPEPTPHPEPEQEPEADLEPELAPTPTLAPIREPSPPEPGLAPPSAAGPESPIEGSPNGGAEESTDEEYNDLPARALSPTDLSTPALSSASESDTDEHDGDTDADADDDGHHGRGLGGHAHPALAQYEYFAARLQPSGAGQTPPLSSIYPEVQLEEAGAGLGLGVGLGRLPFAMQGPVGMAALKKVQIAALPSPALAPPSPFSLYPPSPGVGGGGSPFVPREFREVGERSALVMPKRELRGLVDGHVKALEVEIGRLAVAESREVDEDGEVQVQGEREAGQTAAGQ</sequence>
<feature type="compositionally biased region" description="Low complexity" evidence="1">
    <location>
        <begin position="230"/>
        <end position="243"/>
    </location>
</feature>
<dbReference type="RefSeq" id="XP_047781623.1">
    <property type="nucleotide sequence ID" value="XM_047918759.1"/>
</dbReference>
<feature type="compositionally biased region" description="Pro residues" evidence="1">
    <location>
        <begin position="185"/>
        <end position="217"/>
    </location>
</feature>
<feature type="compositionally biased region" description="Acidic residues" evidence="1">
    <location>
        <begin position="397"/>
        <end position="412"/>
    </location>
</feature>
<feature type="compositionally biased region" description="Pro residues" evidence="1">
    <location>
        <begin position="8"/>
        <end position="25"/>
    </location>
</feature>
<dbReference type="GeneID" id="71999491"/>